<dbReference type="AlphaFoldDB" id="A0A919MHQ0"/>
<dbReference type="CDD" id="cd00978">
    <property type="entry name" value="chitosanase_GH46"/>
    <property type="match status" value="1"/>
</dbReference>
<dbReference type="Pfam" id="PF01374">
    <property type="entry name" value="Glyco_hydro_46"/>
    <property type="match status" value="1"/>
</dbReference>
<dbReference type="SMART" id="SM00231">
    <property type="entry name" value="FA58C"/>
    <property type="match status" value="1"/>
</dbReference>
<dbReference type="Gene3D" id="3.30.386.10">
    <property type="entry name" value="Chitosanase, subunit A, domain 2"/>
    <property type="match status" value="1"/>
</dbReference>
<dbReference type="GO" id="GO:0016977">
    <property type="term" value="F:chitosanase activity"/>
    <property type="evidence" value="ECO:0007669"/>
    <property type="project" value="InterPro"/>
</dbReference>
<organism evidence="2 3">
    <name type="scientific">Actinoplanes nipponensis</name>
    <dbReference type="NCBI Taxonomy" id="135950"/>
    <lineage>
        <taxon>Bacteria</taxon>
        <taxon>Bacillati</taxon>
        <taxon>Actinomycetota</taxon>
        <taxon>Actinomycetes</taxon>
        <taxon>Micromonosporales</taxon>
        <taxon>Micromonosporaceae</taxon>
        <taxon>Actinoplanes</taxon>
    </lineage>
</organism>
<dbReference type="SUPFAM" id="SSF49785">
    <property type="entry name" value="Galactose-binding domain-like"/>
    <property type="match status" value="1"/>
</dbReference>
<keyword evidence="3" id="KW-1185">Reference proteome</keyword>
<dbReference type="RefSeq" id="WP_239130086.1">
    <property type="nucleotide sequence ID" value="NZ_BAAAYJ010000107.1"/>
</dbReference>
<dbReference type="Proteomes" id="UP000647172">
    <property type="component" value="Unassembled WGS sequence"/>
</dbReference>
<dbReference type="InterPro" id="IPR000400">
    <property type="entry name" value="Glyco_hydro_46"/>
</dbReference>
<dbReference type="InterPro" id="IPR000421">
    <property type="entry name" value="FA58C"/>
</dbReference>
<proteinExistence type="predicted"/>
<comment type="caution">
    <text evidence="2">The sequence shown here is derived from an EMBL/GenBank/DDBJ whole genome shotgun (WGS) entry which is preliminary data.</text>
</comment>
<dbReference type="Gene3D" id="2.60.120.260">
    <property type="entry name" value="Galactose-binding domain-like"/>
    <property type="match status" value="1"/>
</dbReference>
<reference evidence="2" key="1">
    <citation type="submission" date="2021-01" db="EMBL/GenBank/DDBJ databases">
        <title>Whole genome shotgun sequence of Actinoplanes nipponensis NBRC 14063.</title>
        <authorList>
            <person name="Komaki H."/>
            <person name="Tamura T."/>
        </authorList>
    </citation>
    <scope>NUCLEOTIDE SEQUENCE</scope>
    <source>
        <strain evidence="2">NBRC 14063</strain>
    </source>
</reference>
<dbReference type="InterPro" id="IPR023099">
    <property type="entry name" value="Glyco_hydro_46_N"/>
</dbReference>
<feature type="domain" description="F5/8 type C" evidence="1">
    <location>
        <begin position="18"/>
        <end position="160"/>
    </location>
</feature>
<dbReference type="GO" id="GO:0005576">
    <property type="term" value="C:extracellular region"/>
    <property type="evidence" value="ECO:0007669"/>
    <property type="project" value="InterPro"/>
</dbReference>
<sequence>MGIRAKAIALGTGIAAVCTVPLVITVTADAAPDVLLSKGRPVVASAASGAAQDAARAVDGYAGTRWTAGAAGTQWLQVDLGRAQRVSRVRLRWAEGYARTYRVQVSGDQASWRDVYRTAGGDGGTDDLKKLDAAGRYLRVLATQPGAGGYSLYEMQVYGPGPAAPVAERAAAAPASLLAAGLSNPRKKAFALQLVSSAENSTLNWRGEFGYLEDIGDGRGYTGGIVGFCSGTSDMLALVTEYTRRVPGNKLARYLPALRAVDGSDSHAGLDPGFPAAWRAAAADPMFQRTQEDERDRMYFAPAVALAAADRVRALGQFAYYDAAVMHGQSGLRAIRADAMRKARTPQQGGDETVWLSAFLDARVREMRTEEAHSDVTRVETAQRLFLRGTNLDLNGPLSWRVYGDRFTTG</sequence>
<dbReference type="GO" id="GO:0005975">
    <property type="term" value="P:carbohydrate metabolic process"/>
    <property type="evidence" value="ECO:0007669"/>
    <property type="project" value="InterPro"/>
</dbReference>
<protein>
    <recommendedName>
        <fullName evidence="1">F5/8 type C domain-containing protein</fullName>
    </recommendedName>
</protein>
<dbReference type="Pfam" id="PF00754">
    <property type="entry name" value="F5_F8_type_C"/>
    <property type="match status" value="1"/>
</dbReference>
<dbReference type="InterPro" id="IPR008979">
    <property type="entry name" value="Galactose-bd-like_sf"/>
</dbReference>
<accession>A0A919MHQ0</accession>
<evidence type="ECO:0000313" key="3">
    <source>
        <dbReference type="Proteomes" id="UP000647172"/>
    </source>
</evidence>
<name>A0A919MHQ0_9ACTN</name>
<dbReference type="InterPro" id="IPR023346">
    <property type="entry name" value="Lysozyme-like_dom_sf"/>
</dbReference>
<dbReference type="SUPFAM" id="SSF53955">
    <property type="entry name" value="Lysozyme-like"/>
    <property type="match status" value="1"/>
</dbReference>
<gene>
    <name evidence="2" type="ORF">Ani05nite_34430</name>
</gene>
<dbReference type="EMBL" id="BOMQ01000043">
    <property type="protein sequence ID" value="GIE49909.1"/>
    <property type="molecule type" value="Genomic_DNA"/>
</dbReference>
<evidence type="ECO:0000313" key="2">
    <source>
        <dbReference type="EMBL" id="GIE49909.1"/>
    </source>
</evidence>
<evidence type="ECO:0000259" key="1">
    <source>
        <dbReference type="PROSITE" id="PS50022"/>
    </source>
</evidence>
<dbReference type="PROSITE" id="PS50022">
    <property type="entry name" value="FA58C_3"/>
    <property type="match status" value="1"/>
</dbReference>
<dbReference type="Gene3D" id="1.20.141.10">
    <property type="entry name" value="Chitosanase, subunit A, domain 1"/>
    <property type="match status" value="1"/>
</dbReference>